<dbReference type="eggNOG" id="ENOG5032ZTT">
    <property type="taxonomic scope" value="Bacteria"/>
</dbReference>
<evidence type="ECO:0008006" key="3">
    <source>
        <dbReference type="Google" id="ProtNLM"/>
    </source>
</evidence>
<protein>
    <recommendedName>
        <fullName evidence="3">MORN repeat protein</fullName>
    </recommendedName>
</protein>
<dbReference type="EMBL" id="FQ859183">
    <property type="protein sequence ID" value="CCB69389.1"/>
    <property type="molecule type" value="Genomic_DNA"/>
</dbReference>
<keyword evidence="2" id="KW-1185">Reference proteome</keyword>
<dbReference type="STRING" id="1034807.FBFL15_1310"/>
<dbReference type="SUPFAM" id="SSF82185">
    <property type="entry name" value="Histone H3 K4-specific methyltransferase SET7/9 N-terminal domain"/>
    <property type="match status" value="1"/>
</dbReference>
<proteinExistence type="predicted"/>
<evidence type="ECO:0000313" key="1">
    <source>
        <dbReference type="EMBL" id="CCB69389.1"/>
    </source>
</evidence>
<dbReference type="HOGENOM" id="CLU_115784_0_0_10"/>
<gene>
    <name evidence="1" type="ordered locus">FBFL15_1310</name>
</gene>
<dbReference type="AlphaFoldDB" id="G2Z0J4"/>
<dbReference type="KEGG" id="fbr:FBFL15_1310"/>
<reference evidence="1 2" key="1">
    <citation type="journal article" date="2011" name="Appl. Environ. Microbiol.">
        <title>Complete genome sequence of the fish pathogen Flavobacterium branchiophilum.</title>
        <authorList>
            <consortium name="1:IP"/>
            <consortium name="Microbial Evolutionary Genomics,F-75015 Paris"/>
            <consortium name="France 2:CNRS"/>
            <consortium name="URA2171"/>
            <consortium name="F-75015 Paris,France 3:Unite de Virologie et Immunologie Mol."/>
            <consortium name="INRA,78352 Jouy en Josas Cedex"/>
            <consortium name="France. 4:Unite de Mathemathique"/>
            <consortium name="Informatique et Genome,INRA"/>
            <consortium name="78352 Jouy en Josas Cedex"/>
            <consortium name="France. 5:CEA/Genoscope"/>
            <consortium name="Evry"/>
            <consortium name="France"/>
            <person name="Touchon M."/>
            <person name="Barbier P."/>
            <person name="Bernardet J.F."/>
            <person name="Loux V."/>
            <person name="Vacherie B."/>
            <person name="Barbe V."/>
            <person name="Rocha E.P."/>
            <person name="Duchaud E."/>
        </authorList>
    </citation>
    <scope>NUCLEOTIDE SEQUENCE [LARGE SCALE GENOMIC DNA]</scope>
    <source>
        <strain evidence="1 2">FL-15</strain>
    </source>
</reference>
<sequence>MKKYFWLIIILFTFDLYSQETLTKEDVYTENNLVYKVENNQLFTGKIQYFKHKNHLLSEFEFIEGVFVKSIVYFNGKEKIVAEERYYFKSNRKVERKIKYSFDHKIIWTEYFDENGNKKLEEDFKDGIMIYSCPYKNNKKHGKVFSIYIKGERNECIFENGKLIKPEKEKPNG</sequence>
<name>G2Z0J4_FLABF</name>
<dbReference type="Proteomes" id="UP000009186">
    <property type="component" value="Chromosome"/>
</dbReference>
<dbReference type="RefSeq" id="WP_014083856.1">
    <property type="nucleotide sequence ID" value="NC_016001.1"/>
</dbReference>
<accession>G2Z0J4</accession>
<evidence type="ECO:0000313" key="2">
    <source>
        <dbReference type="Proteomes" id="UP000009186"/>
    </source>
</evidence>
<organism evidence="1 2">
    <name type="scientific">Flavobacterium branchiophilum (strain FL-15)</name>
    <dbReference type="NCBI Taxonomy" id="1034807"/>
    <lineage>
        <taxon>Bacteria</taxon>
        <taxon>Pseudomonadati</taxon>
        <taxon>Bacteroidota</taxon>
        <taxon>Flavobacteriia</taxon>
        <taxon>Flavobacteriales</taxon>
        <taxon>Flavobacteriaceae</taxon>
        <taxon>Flavobacterium</taxon>
    </lineage>
</organism>